<evidence type="ECO:0000313" key="2">
    <source>
        <dbReference type="EMBL" id="MDH6222399.1"/>
    </source>
</evidence>
<dbReference type="RefSeq" id="WP_280883031.1">
    <property type="nucleotide sequence ID" value="NZ_JARXVH010000033.1"/>
</dbReference>
<feature type="region of interest" description="Disordered" evidence="1">
    <location>
        <begin position="1"/>
        <end position="24"/>
    </location>
</feature>
<dbReference type="EMBL" id="JARXVH010000033">
    <property type="protein sequence ID" value="MDH6222399.1"/>
    <property type="molecule type" value="Genomic_DNA"/>
</dbReference>
<protein>
    <submittedName>
        <fullName evidence="2">Uncharacterized protein</fullName>
    </submittedName>
</protein>
<dbReference type="PROSITE" id="PS51257">
    <property type="entry name" value="PROKAR_LIPOPROTEIN"/>
    <property type="match status" value="1"/>
</dbReference>
<organism evidence="2 3">
    <name type="scientific">Streptomyces pseudovenezuelae</name>
    <dbReference type="NCBI Taxonomy" id="67350"/>
    <lineage>
        <taxon>Bacteria</taxon>
        <taxon>Bacillati</taxon>
        <taxon>Actinomycetota</taxon>
        <taxon>Actinomycetes</taxon>
        <taxon>Kitasatosporales</taxon>
        <taxon>Streptomycetaceae</taxon>
        <taxon>Streptomyces</taxon>
        <taxon>Streptomyces aurantiacus group</taxon>
    </lineage>
</organism>
<evidence type="ECO:0000256" key="1">
    <source>
        <dbReference type="SAM" id="MobiDB-lite"/>
    </source>
</evidence>
<reference evidence="2 3" key="1">
    <citation type="submission" date="2023-04" db="EMBL/GenBank/DDBJ databases">
        <title>Forest soil microbial communities from Buena Vista Peninsula, Colon Province, Panama.</title>
        <authorList>
            <person name="Bouskill N."/>
        </authorList>
    </citation>
    <scope>NUCLEOTIDE SEQUENCE [LARGE SCALE GENOMIC DNA]</scope>
    <source>
        <strain evidence="2 3">GGS1</strain>
    </source>
</reference>
<proteinExistence type="predicted"/>
<comment type="caution">
    <text evidence="2">The sequence shown here is derived from an EMBL/GenBank/DDBJ whole genome shotgun (WGS) entry which is preliminary data.</text>
</comment>
<evidence type="ECO:0000313" key="3">
    <source>
        <dbReference type="Proteomes" id="UP001160499"/>
    </source>
</evidence>
<sequence length="50" mass="5160">MSTARIAALTTGRREPGGSGPGATACRMMTADTSLSTVPRILSHLTRTSL</sequence>
<dbReference type="Proteomes" id="UP001160499">
    <property type="component" value="Unassembled WGS sequence"/>
</dbReference>
<gene>
    <name evidence="2" type="ORF">M2283_009750</name>
</gene>
<accession>A0ABT6M1G3</accession>
<name>A0ABT6M1G3_9ACTN</name>
<keyword evidence="3" id="KW-1185">Reference proteome</keyword>